<keyword evidence="6 13" id="KW-0862">Zinc</keyword>
<protein>
    <recommendedName>
        <fullName evidence="13">Alanine--tRNA ligase</fullName>
        <ecNumber evidence="13">6.1.1.7</ecNumber>
    </recommendedName>
    <alternativeName>
        <fullName evidence="13">Alanyl-tRNA synthetase</fullName>
        <shortName evidence="13">AlaRS</shortName>
    </alternativeName>
</protein>
<dbReference type="PANTHER" id="PTHR11777">
    <property type="entry name" value="ALANYL-TRNA SYNTHETASE"/>
    <property type="match status" value="1"/>
</dbReference>
<evidence type="ECO:0000256" key="2">
    <source>
        <dbReference type="ARBA" id="ARBA00022555"/>
    </source>
</evidence>
<dbReference type="InterPro" id="IPR009000">
    <property type="entry name" value="Transl_B-barrel_sf"/>
</dbReference>
<dbReference type="PANTHER" id="PTHR11777:SF9">
    <property type="entry name" value="ALANINE--TRNA LIGASE, CYTOPLASMIC"/>
    <property type="match status" value="1"/>
</dbReference>
<sequence length="894" mass="96197">MYTHEIRQRFIDHYVKAGHTLVPSASLVLDDPTLLFVNAGMVPFKPYFLGQQAAPFATATSIQKCVRTLDIDEVGITTRHNTFFQMAGNFSFGAYFKEGAITHAWTLLTSPVNEGGYGFDPDLLWATVYQDDDETFAIWRDVVGLREDHIQRRGMKDNFWSMGVPGPCGPSSEIFFDRGPAYGKEGGPVVDEDRYIEIWNLVFMEKERGEGIGKDGYEVVGSLPQKNIDTGMGIERVAFILQGVENVYETDLLRPTITTAECLTGTAYSDDPEDHQNAVYFRVIADHSRTAVMLIADGVSPGNEGRGYILRRLIRRIIRSARLLGATGTVMQELTSTVCQSMTPSFPELAAQRDHIQKVCTTEEKAFLRTLDAGTKLFTAVVSDLKDAGQTVVPGDVAFTLHDTHGFPIDLTREMAAEQGLSVDNDAFQQRMQEQKQRAKADSQAKKHAHADVGVYRDFIDNQPTEFTGYESLVADTQILGIIVDGDVVTEASVGTAVEVILGESPFYAESGGQCADRGTITTASGEVAITDVQKVGKKVWLHRGTISIGTAAPGPAQAQVDGTYRRHAAQAHTATHLVHAAIRTVLGDQAVQAGSLNKPGYLRFDFNWTDPLSTVELAEIETRVNTAIDQDLPVITEIMSLDEAKASGAVALFGENYGDEVRVVTIGGGEERVFSKELCGGTHVSSTAQIGPVRFIGESSVGSGIRRVEAYVGLRALDAAKTDQRIVSELASRFKAKPGDIVQRVSSLQESVKNLEKELAELHMEAVLQAAATYVNDAHDVNGIKVVAMTGPAGADGGQLRTLACDIRGRFAETPAVVALFTAEGYKLPFVVAVNQAAIERGVNAGDIVKAAAPTIGGRGGGKPDLAQGSGTDAEGLEAAYAAVDTVVAAVGA</sequence>
<dbReference type="GO" id="GO:0000049">
    <property type="term" value="F:tRNA binding"/>
    <property type="evidence" value="ECO:0007669"/>
    <property type="project" value="UniProtKB-KW"/>
</dbReference>
<dbReference type="NCBIfam" id="TIGR00344">
    <property type="entry name" value="alaS"/>
    <property type="match status" value="1"/>
</dbReference>
<accession>A0A0M5L163</accession>
<dbReference type="GO" id="GO:0006419">
    <property type="term" value="P:alanyl-tRNA aminoacylation"/>
    <property type="evidence" value="ECO:0007669"/>
    <property type="project" value="UniProtKB-UniRule"/>
</dbReference>
<dbReference type="FunFam" id="3.10.310.40:FF:000001">
    <property type="entry name" value="Alanine--tRNA ligase"/>
    <property type="match status" value="1"/>
</dbReference>
<dbReference type="Gene3D" id="3.30.980.10">
    <property type="entry name" value="Threonyl-trna Synthetase, Chain A, domain 2"/>
    <property type="match status" value="1"/>
</dbReference>
<feature type="domain" description="Alanyl-transfer RNA synthetases family profile" evidence="14">
    <location>
        <begin position="1"/>
        <end position="723"/>
    </location>
</feature>
<dbReference type="HAMAP" id="MF_00036_B">
    <property type="entry name" value="Ala_tRNA_synth_B"/>
    <property type="match status" value="1"/>
</dbReference>
<dbReference type="PATRIC" id="fig|1528099.3.peg.99"/>
<dbReference type="GO" id="GO:0005524">
    <property type="term" value="F:ATP binding"/>
    <property type="evidence" value="ECO:0007669"/>
    <property type="project" value="UniProtKB-UniRule"/>
</dbReference>
<dbReference type="EMBL" id="CP012390">
    <property type="protein sequence ID" value="ALE18455.1"/>
    <property type="molecule type" value="Genomic_DNA"/>
</dbReference>
<dbReference type="GeneID" id="84894108"/>
<dbReference type="InterPro" id="IPR018165">
    <property type="entry name" value="Ala-tRNA-synth_IIc_core"/>
</dbReference>
<dbReference type="SUPFAM" id="SSF55681">
    <property type="entry name" value="Class II aaRS and biotin synthetases"/>
    <property type="match status" value="1"/>
</dbReference>
<dbReference type="InterPro" id="IPR018164">
    <property type="entry name" value="Ala-tRNA-synth_IIc_N"/>
</dbReference>
<dbReference type="InterPro" id="IPR002318">
    <property type="entry name" value="Ala-tRNA-lgiase_IIc"/>
</dbReference>
<dbReference type="InterPro" id="IPR018162">
    <property type="entry name" value="Ala-tRNA-ligase_IIc_anticod-bd"/>
</dbReference>
<gene>
    <name evidence="13" type="primary">alaS</name>
    <name evidence="15" type="ORF">AL705_00475</name>
</gene>
<dbReference type="EC" id="6.1.1.7" evidence="13"/>
<dbReference type="InterPro" id="IPR003156">
    <property type="entry name" value="DHHA1_dom"/>
</dbReference>
<keyword evidence="5 13" id="KW-0547">Nucleotide-binding</keyword>
<comment type="catalytic activity">
    <reaction evidence="12 13">
        <text>tRNA(Ala) + L-alanine + ATP = L-alanyl-tRNA(Ala) + AMP + diphosphate</text>
        <dbReference type="Rhea" id="RHEA:12540"/>
        <dbReference type="Rhea" id="RHEA-COMP:9657"/>
        <dbReference type="Rhea" id="RHEA-COMP:9923"/>
        <dbReference type="ChEBI" id="CHEBI:30616"/>
        <dbReference type="ChEBI" id="CHEBI:33019"/>
        <dbReference type="ChEBI" id="CHEBI:57972"/>
        <dbReference type="ChEBI" id="CHEBI:78442"/>
        <dbReference type="ChEBI" id="CHEBI:78497"/>
        <dbReference type="ChEBI" id="CHEBI:456215"/>
        <dbReference type="EC" id="6.1.1.7"/>
    </reaction>
</comment>
<dbReference type="GO" id="GO:0004813">
    <property type="term" value="F:alanine-tRNA ligase activity"/>
    <property type="evidence" value="ECO:0007669"/>
    <property type="project" value="UniProtKB-UniRule"/>
</dbReference>
<evidence type="ECO:0000313" key="16">
    <source>
        <dbReference type="Proteomes" id="UP000068137"/>
    </source>
</evidence>
<dbReference type="KEGG" id="cbq:AL705_00475"/>
<dbReference type="Gene3D" id="3.10.310.40">
    <property type="match status" value="1"/>
</dbReference>
<evidence type="ECO:0000256" key="8">
    <source>
        <dbReference type="ARBA" id="ARBA00022884"/>
    </source>
</evidence>
<dbReference type="FunFam" id="3.30.930.10:FF:000004">
    <property type="entry name" value="Alanine--tRNA ligase"/>
    <property type="match status" value="1"/>
</dbReference>
<evidence type="ECO:0000313" key="15">
    <source>
        <dbReference type="EMBL" id="ALE18455.1"/>
    </source>
</evidence>
<dbReference type="InterPro" id="IPR050058">
    <property type="entry name" value="Ala-tRNA_ligase"/>
</dbReference>
<dbReference type="CDD" id="cd00673">
    <property type="entry name" value="AlaRS_core"/>
    <property type="match status" value="1"/>
</dbReference>
<comment type="similarity">
    <text evidence="1 13">Belongs to the class-II aminoacyl-tRNA synthetase family.</text>
</comment>
<comment type="domain">
    <text evidence="13">Consists of three domains; the N-terminal catalytic domain, the editing domain and the C-terminal C-Ala domain. The editing domain removes incorrectly charged amino acids, while the C-Ala domain, along with tRNA(Ala), serves as a bridge to cooperatively bring together the editing and aminoacylation centers thus stimulating deacylation of misacylated tRNAs.</text>
</comment>
<evidence type="ECO:0000256" key="9">
    <source>
        <dbReference type="ARBA" id="ARBA00022917"/>
    </source>
</evidence>
<feature type="binding site" evidence="13">
    <location>
        <position position="577"/>
    </location>
    <ligand>
        <name>Zn(2+)</name>
        <dbReference type="ChEBI" id="CHEBI:29105"/>
    </ligand>
</feature>
<dbReference type="STRING" id="1528099.AL705_00475"/>
<dbReference type="PROSITE" id="PS50860">
    <property type="entry name" value="AA_TRNA_LIGASE_II_ALA"/>
    <property type="match status" value="1"/>
</dbReference>
<dbReference type="FunFam" id="3.30.54.20:FF:000001">
    <property type="entry name" value="Alanine--tRNA ligase"/>
    <property type="match status" value="1"/>
</dbReference>
<keyword evidence="10 13" id="KW-0030">Aminoacyl-tRNA synthetase</keyword>
<comment type="function">
    <text evidence="11 13">Catalyzes the attachment of alanine to tRNA(Ala) in a two-step reaction: alanine is first activated by ATP to form Ala-AMP and then transferred to the acceptor end of tRNA(Ala). Also edits incorrectly charged Ser-tRNA(Ala) and Gly-tRNA(Ala) via its editing domain.</text>
</comment>
<dbReference type="Pfam" id="PF01411">
    <property type="entry name" value="tRNA-synt_2c"/>
    <property type="match status" value="1"/>
</dbReference>
<keyword evidence="2 13" id="KW-0820">tRNA-binding</keyword>
<evidence type="ECO:0000256" key="13">
    <source>
        <dbReference type="HAMAP-Rule" id="MF_00036"/>
    </source>
</evidence>
<comment type="cofactor">
    <cofactor evidence="13">
        <name>Zn(2+)</name>
        <dbReference type="ChEBI" id="CHEBI:29105"/>
    </cofactor>
    <text evidence="13">Binds 1 zinc ion per subunit.</text>
</comment>
<evidence type="ECO:0000259" key="14">
    <source>
        <dbReference type="PROSITE" id="PS50860"/>
    </source>
</evidence>
<evidence type="ECO:0000256" key="5">
    <source>
        <dbReference type="ARBA" id="ARBA00022741"/>
    </source>
</evidence>
<comment type="subcellular location">
    <subcellularLocation>
        <location evidence="13">Cytoplasm</location>
    </subcellularLocation>
</comment>
<evidence type="ECO:0000256" key="10">
    <source>
        <dbReference type="ARBA" id="ARBA00023146"/>
    </source>
</evidence>
<dbReference type="Pfam" id="PF02272">
    <property type="entry name" value="DHHA1"/>
    <property type="match status" value="1"/>
</dbReference>
<dbReference type="Gene3D" id="3.30.54.20">
    <property type="match status" value="1"/>
</dbReference>
<name>A0A0M5L163_9ACTN</name>
<keyword evidence="9 13" id="KW-0648">Protein biosynthesis</keyword>
<evidence type="ECO:0000256" key="12">
    <source>
        <dbReference type="ARBA" id="ARBA00048300"/>
    </source>
</evidence>
<evidence type="ECO:0000256" key="4">
    <source>
        <dbReference type="ARBA" id="ARBA00022723"/>
    </source>
</evidence>
<keyword evidence="8 13" id="KW-0694">RNA-binding</keyword>
<dbReference type="PRINTS" id="PR00980">
    <property type="entry name" value="TRNASYNTHALA"/>
</dbReference>
<dbReference type="InterPro" id="IPR018163">
    <property type="entry name" value="Thr/Ala-tRNA-synth_IIc_edit"/>
</dbReference>
<dbReference type="FunFam" id="3.30.980.10:FF:000004">
    <property type="entry name" value="Alanine--tRNA ligase, cytoplasmic"/>
    <property type="match status" value="1"/>
</dbReference>
<dbReference type="Pfam" id="PF07973">
    <property type="entry name" value="tRNA_SAD"/>
    <property type="match status" value="1"/>
</dbReference>
<evidence type="ECO:0000256" key="1">
    <source>
        <dbReference type="ARBA" id="ARBA00008226"/>
    </source>
</evidence>
<evidence type="ECO:0000256" key="6">
    <source>
        <dbReference type="ARBA" id="ARBA00022833"/>
    </source>
</evidence>
<dbReference type="GO" id="GO:0005829">
    <property type="term" value="C:cytosol"/>
    <property type="evidence" value="ECO:0007669"/>
    <property type="project" value="TreeGrafter"/>
</dbReference>
<dbReference type="GO" id="GO:0002161">
    <property type="term" value="F:aminoacyl-tRNA deacylase activity"/>
    <property type="evidence" value="ECO:0007669"/>
    <property type="project" value="TreeGrafter"/>
</dbReference>
<evidence type="ECO:0000256" key="11">
    <source>
        <dbReference type="ARBA" id="ARBA00024779"/>
    </source>
</evidence>
<dbReference type="SUPFAM" id="SSF50447">
    <property type="entry name" value="Translation proteins"/>
    <property type="match status" value="1"/>
</dbReference>
<reference evidence="15 16" key="1">
    <citation type="journal article" date="2015" name="Genome Announc.">
        <title>Complete Genome Sequences for Two Strains of a Novel Fastidious, Partially Acid-Fast, Gram-Positive Corynebacterineae Bacterium, Derived from Human Clinical Samples.</title>
        <authorList>
            <person name="Nicholson A.C."/>
            <person name="Bell M."/>
            <person name="Humrighouse B.W."/>
            <person name="McQuiston J.R."/>
        </authorList>
    </citation>
    <scope>NUCLEOTIDE SEQUENCE [LARGE SCALE GENOMIC DNA]</scope>
    <source>
        <strain evidence="15 16">X1698</strain>
    </source>
</reference>
<dbReference type="Proteomes" id="UP000068137">
    <property type="component" value="Chromosome"/>
</dbReference>
<dbReference type="InterPro" id="IPR023033">
    <property type="entry name" value="Ala_tRNA_ligase_euk/bac"/>
</dbReference>
<dbReference type="Gene3D" id="3.30.930.10">
    <property type="entry name" value="Bira Bifunctional Protein, Domain 2"/>
    <property type="match status" value="1"/>
</dbReference>
<dbReference type="AlphaFoldDB" id="A0A0M5L163"/>
<dbReference type="InterPro" id="IPR045864">
    <property type="entry name" value="aa-tRNA-synth_II/BPL/LPL"/>
</dbReference>
<dbReference type="OrthoDB" id="9803884at2"/>
<keyword evidence="4 13" id="KW-0479">Metal-binding</keyword>
<keyword evidence="3 13" id="KW-0436">Ligase</keyword>
<dbReference type="Gene3D" id="6.10.250.550">
    <property type="match status" value="1"/>
</dbReference>
<dbReference type="InterPro" id="IPR012947">
    <property type="entry name" value="tRNA_SAD"/>
</dbReference>
<evidence type="ECO:0000256" key="7">
    <source>
        <dbReference type="ARBA" id="ARBA00022840"/>
    </source>
</evidence>
<dbReference type="SUPFAM" id="SSF55186">
    <property type="entry name" value="ThrRS/AlaRS common domain"/>
    <property type="match status" value="1"/>
</dbReference>
<evidence type="ECO:0000256" key="3">
    <source>
        <dbReference type="ARBA" id="ARBA00022598"/>
    </source>
</evidence>
<dbReference type="GO" id="GO:0008270">
    <property type="term" value="F:zinc ion binding"/>
    <property type="evidence" value="ECO:0007669"/>
    <property type="project" value="UniProtKB-UniRule"/>
</dbReference>
<dbReference type="RefSeq" id="WP_053961339.1">
    <property type="nucleotide sequence ID" value="NZ_CAMJVL010000002.1"/>
</dbReference>
<feature type="binding site" evidence="13">
    <location>
        <position position="680"/>
    </location>
    <ligand>
        <name>Zn(2+)</name>
        <dbReference type="ChEBI" id="CHEBI:29105"/>
    </ligand>
</feature>
<dbReference type="SMART" id="SM00863">
    <property type="entry name" value="tRNA_SAD"/>
    <property type="match status" value="1"/>
</dbReference>
<dbReference type="SUPFAM" id="SSF101353">
    <property type="entry name" value="Putative anticodon-binding domain of alanyl-tRNA synthetase (AlaRS)"/>
    <property type="match status" value="1"/>
</dbReference>
<organism evidence="15 16">
    <name type="scientific">Lawsonella clevelandensis</name>
    <dbReference type="NCBI Taxonomy" id="1528099"/>
    <lineage>
        <taxon>Bacteria</taxon>
        <taxon>Bacillati</taxon>
        <taxon>Actinomycetota</taxon>
        <taxon>Actinomycetes</taxon>
        <taxon>Mycobacteriales</taxon>
        <taxon>Lawsonellaceae</taxon>
        <taxon>Lawsonella</taxon>
    </lineage>
</organism>
<feature type="binding site" evidence="13">
    <location>
        <position position="684"/>
    </location>
    <ligand>
        <name>Zn(2+)</name>
        <dbReference type="ChEBI" id="CHEBI:29105"/>
    </ligand>
</feature>
<keyword evidence="7 13" id="KW-0067">ATP-binding</keyword>
<keyword evidence="13" id="KW-0963">Cytoplasm</keyword>
<feature type="binding site" evidence="13">
    <location>
        <position position="573"/>
    </location>
    <ligand>
        <name>Zn(2+)</name>
        <dbReference type="ChEBI" id="CHEBI:29105"/>
    </ligand>
</feature>
<dbReference type="Gene3D" id="2.40.30.130">
    <property type="match status" value="1"/>
</dbReference>
<proteinExistence type="inferred from homology"/>